<accession>A0ABD1EN97</accession>
<name>A0ABD1EN97_HYPHA</name>
<comment type="caution">
    <text evidence="3">The sequence shown here is derived from an EMBL/GenBank/DDBJ whole genome shotgun (WGS) entry which is preliminary data.</text>
</comment>
<dbReference type="AlphaFoldDB" id="A0ABD1EN97"/>
<evidence type="ECO:0000313" key="4">
    <source>
        <dbReference type="Proteomes" id="UP001566132"/>
    </source>
</evidence>
<dbReference type="PANTHER" id="PTHR23247:SF2">
    <property type="entry name" value="COILED-COIL DOMAIN-CONTAINING PROTEIN 34"/>
    <property type="match status" value="1"/>
</dbReference>
<feature type="compositionally biased region" description="Polar residues" evidence="1">
    <location>
        <begin position="68"/>
        <end position="90"/>
    </location>
</feature>
<gene>
    <name evidence="3" type="ORF">ABEB36_008671</name>
</gene>
<dbReference type="Proteomes" id="UP001566132">
    <property type="component" value="Unassembled WGS sequence"/>
</dbReference>
<dbReference type="Pfam" id="PF13904">
    <property type="entry name" value="CCDC34"/>
    <property type="match status" value="1"/>
</dbReference>
<feature type="region of interest" description="Disordered" evidence="1">
    <location>
        <begin position="283"/>
        <end position="304"/>
    </location>
</feature>
<dbReference type="EMBL" id="JBDJPC010000006">
    <property type="protein sequence ID" value="KAL1497769.1"/>
    <property type="molecule type" value="Genomic_DNA"/>
</dbReference>
<evidence type="ECO:0000313" key="3">
    <source>
        <dbReference type="EMBL" id="KAL1497769.1"/>
    </source>
</evidence>
<dbReference type="InterPro" id="IPR025259">
    <property type="entry name" value="CCDC34/181"/>
</dbReference>
<feature type="region of interest" description="Disordered" evidence="1">
    <location>
        <begin position="50"/>
        <end position="90"/>
    </location>
</feature>
<keyword evidence="4" id="KW-1185">Reference proteome</keyword>
<organism evidence="3 4">
    <name type="scientific">Hypothenemus hampei</name>
    <name type="common">Coffee berry borer</name>
    <dbReference type="NCBI Taxonomy" id="57062"/>
    <lineage>
        <taxon>Eukaryota</taxon>
        <taxon>Metazoa</taxon>
        <taxon>Ecdysozoa</taxon>
        <taxon>Arthropoda</taxon>
        <taxon>Hexapoda</taxon>
        <taxon>Insecta</taxon>
        <taxon>Pterygota</taxon>
        <taxon>Neoptera</taxon>
        <taxon>Endopterygota</taxon>
        <taxon>Coleoptera</taxon>
        <taxon>Polyphaga</taxon>
        <taxon>Cucujiformia</taxon>
        <taxon>Curculionidae</taxon>
        <taxon>Scolytinae</taxon>
        <taxon>Hypothenemus</taxon>
    </lineage>
</organism>
<evidence type="ECO:0000256" key="1">
    <source>
        <dbReference type="SAM" id="MobiDB-lite"/>
    </source>
</evidence>
<feature type="domain" description="Coiled-coil" evidence="2">
    <location>
        <begin position="154"/>
        <end position="316"/>
    </location>
</feature>
<proteinExistence type="predicted"/>
<sequence length="328" mass="38695">MLTNQFDSEFPHSTNWDINAFNDKDKHKVIRKFINSAIYVEKVVNQMQPQRKTSSLVLDSDDNKTPSKKYSGTSTETCSSPVISNHSSNYKLPKETKSLKSAYRAQEQSENSFQTVKAPHLETNNGSLESELRLSLTCLQTSRTCTLDPKDRQEIIQNWMLKKQLEKKQKAHQEAREAKRKEKERSMLIEKERENFKNWLAEKKKDEMTKRLQKQREVEEEKLKEAEKEKKKVENAINFNLWLRRKKKADLERKITEKLALLEIYEEKERRLQENEKAYQEWLESSKNKQKPIPLNKGLQSLNSSTSVTYVNPIPWTPNIDQNLKSYQ</sequence>
<reference evidence="3 4" key="1">
    <citation type="submission" date="2024-05" db="EMBL/GenBank/DDBJ databases">
        <title>Genetic variation in Jamaican populations of the coffee berry borer (Hypothenemus hampei).</title>
        <authorList>
            <person name="Errbii M."/>
            <person name="Myrie A."/>
        </authorList>
    </citation>
    <scope>NUCLEOTIDE SEQUENCE [LARGE SCALE GENOMIC DNA]</scope>
    <source>
        <strain evidence="3">JA-Hopewell-2020-01-JO</strain>
        <tissue evidence="3">Whole body</tissue>
    </source>
</reference>
<dbReference type="PANTHER" id="PTHR23247">
    <property type="entry name" value="NY-REN-41 ANTIGEN L15 -RELATED"/>
    <property type="match status" value="1"/>
</dbReference>
<dbReference type="InterPro" id="IPR045323">
    <property type="entry name" value="CCDC34"/>
</dbReference>
<protein>
    <recommendedName>
        <fullName evidence="2">Coiled-coil domain-containing protein</fullName>
    </recommendedName>
</protein>
<evidence type="ECO:0000259" key="2">
    <source>
        <dbReference type="Pfam" id="PF13904"/>
    </source>
</evidence>